<dbReference type="InterPro" id="IPR002994">
    <property type="entry name" value="Surf1/Shy1"/>
</dbReference>
<keyword evidence="9" id="KW-1185">Reference proteome</keyword>
<evidence type="ECO:0000256" key="7">
    <source>
        <dbReference type="SAM" id="MobiDB-lite"/>
    </source>
</evidence>
<name>A0A5N6A4I7_9ACTN</name>
<comment type="subcellular location">
    <subcellularLocation>
        <location evidence="6">Cell membrane</location>
        <topology evidence="6">Multi-pass membrane protein</topology>
    </subcellularLocation>
    <subcellularLocation>
        <location evidence="1">Membrane</location>
    </subcellularLocation>
</comment>
<dbReference type="InterPro" id="IPR045214">
    <property type="entry name" value="Surf1/Surf4"/>
</dbReference>
<evidence type="ECO:0000256" key="3">
    <source>
        <dbReference type="ARBA" id="ARBA00022692"/>
    </source>
</evidence>
<protein>
    <recommendedName>
        <fullName evidence="6">SURF1-like protein</fullName>
    </recommendedName>
</protein>
<dbReference type="OrthoDB" id="9807214at2"/>
<proteinExistence type="inferred from homology"/>
<feature type="compositionally biased region" description="Low complexity" evidence="7">
    <location>
        <begin position="281"/>
        <end position="298"/>
    </location>
</feature>
<keyword evidence="6" id="KW-1003">Cell membrane</keyword>
<dbReference type="GO" id="GO:0005886">
    <property type="term" value="C:plasma membrane"/>
    <property type="evidence" value="ECO:0007669"/>
    <property type="project" value="UniProtKB-SubCell"/>
</dbReference>
<dbReference type="Proteomes" id="UP000314251">
    <property type="component" value="Unassembled WGS sequence"/>
</dbReference>
<comment type="caution">
    <text evidence="6">Lacks conserved residue(s) required for the propagation of feature annotation.</text>
</comment>
<feature type="region of interest" description="Disordered" evidence="7">
    <location>
        <begin position="248"/>
        <end position="316"/>
    </location>
</feature>
<comment type="similarity">
    <text evidence="2 6">Belongs to the SURF1 family.</text>
</comment>
<gene>
    <name evidence="8" type="ORF">FH607_017195</name>
</gene>
<dbReference type="PANTHER" id="PTHR23427:SF2">
    <property type="entry name" value="SURFEIT LOCUS PROTEIN 1"/>
    <property type="match status" value="1"/>
</dbReference>
<reference evidence="8" key="1">
    <citation type="submission" date="2019-10" db="EMBL/GenBank/DDBJ databases">
        <title>Nonomuraea sp. nov., isolated from Phyllanthus amarus.</title>
        <authorList>
            <person name="Klykleung N."/>
            <person name="Tanasupawat S."/>
        </authorList>
    </citation>
    <scope>NUCLEOTIDE SEQUENCE [LARGE SCALE GENOMIC DNA]</scope>
    <source>
        <strain evidence="8">3MP-10</strain>
    </source>
</reference>
<dbReference type="PANTHER" id="PTHR23427">
    <property type="entry name" value="SURFEIT LOCUS PROTEIN"/>
    <property type="match status" value="1"/>
</dbReference>
<dbReference type="EMBL" id="VDLY02000011">
    <property type="protein sequence ID" value="KAB8163697.1"/>
    <property type="molecule type" value="Genomic_DNA"/>
</dbReference>
<dbReference type="AlphaFoldDB" id="A0A5N6A4I7"/>
<organism evidence="8 9">
    <name type="scientific">Streptomyces mimosae</name>
    <dbReference type="NCBI Taxonomy" id="2586635"/>
    <lineage>
        <taxon>Bacteria</taxon>
        <taxon>Bacillati</taxon>
        <taxon>Actinomycetota</taxon>
        <taxon>Actinomycetes</taxon>
        <taxon>Kitasatosporales</taxon>
        <taxon>Streptomycetaceae</taxon>
        <taxon>Streptomyces</taxon>
    </lineage>
</organism>
<evidence type="ECO:0000256" key="6">
    <source>
        <dbReference type="RuleBase" id="RU363076"/>
    </source>
</evidence>
<evidence type="ECO:0000313" key="9">
    <source>
        <dbReference type="Proteomes" id="UP000314251"/>
    </source>
</evidence>
<dbReference type="Pfam" id="PF02104">
    <property type="entry name" value="SURF1"/>
    <property type="match status" value="1"/>
</dbReference>
<evidence type="ECO:0000256" key="5">
    <source>
        <dbReference type="ARBA" id="ARBA00023136"/>
    </source>
</evidence>
<dbReference type="RefSeq" id="WP_139669507.1">
    <property type="nucleotide sequence ID" value="NZ_VDLY02000011.1"/>
</dbReference>
<keyword evidence="4 6" id="KW-1133">Transmembrane helix</keyword>
<dbReference type="CDD" id="cd06662">
    <property type="entry name" value="SURF1"/>
    <property type="match status" value="1"/>
</dbReference>
<accession>A0A5N6A4I7</accession>
<sequence>MYRFLLTPRWWAINVFVVLAVPICLAAGTWQLSRFEAQVDSHREQERLAEGEGEVRPLAELLPLTTETVGHQAEVTGSFDAEHQLLVPERMVDGRRGFYVLTPLRPADGSPAVPVVRGWLPGEADPATAPEPPAGEVTVVGALQAAESPSQVSGRTEGLAPGELGVIGAASLINVLPYEVTDSWITVREPTSPLVAVPATAPTGTGLDLDAFQNLGYTAEWFVFAGFAVFMWFRLFRREVEQQRDRELGLTDEGPAPGGGTPAPGPEGPDRPNGPEGPKGADAPNEPAEPTAPDEPAGATPPSPPPERPADDLART</sequence>
<keyword evidence="5 6" id="KW-0472">Membrane</keyword>
<evidence type="ECO:0000256" key="4">
    <source>
        <dbReference type="ARBA" id="ARBA00022989"/>
    </source>
</evidence>
<evidence type="ECO:0000256" key="2">
    <source>
        <dbReference type="ARBA" id="ARBA00007165"/>
    </source>
</evidence>
<dbReference type="PROSITE" id="PS50895">
    <property type="entry name" value="SURF1"/>
    <property type="match status" value="1"/>
</dbReference>
<comment type="caution">
    <text evidence="8">The sequence shown here is derived from an EMBL/GenBank/DDBJ whole genome shotgun (WGS) entry which is preliminary data.</text>
</comment>
<evidence type="ECO:0000256" key="1">
    <source>
        <dbReference type="ARBA" id="ARBA00004370"/>
    </source>
</evidence>
<keyword evidence="3 6" id="KW-0812">Transmembrane</keyword>
<evidence type="ECO:0000313" key="8">
    <source>
        <dbReference type="EMBL" id="KAB8163697.1"/>
    </source>
</evidence>
<feature type="transmembrane region" description="Helical" evidence="6">
    <location>
        <begin position="215"/>
        <end position="236"/>
    </location>
</feature>